<proteinExistence type="predicted"/>
<sequence length="259" mass="30105">MADLFRRPVVQEQILKEKDLQLFNFVKQCFATKAQDGNSAIELQDAVYDDNISPVEAALTKKYERRLELLHCGFFTPLAKPYRGVGTVITNSQDLFTSYMSFEQQKQLKKIMEKRAEDKSIIKIVQAKPEQMKKPQAPSAEQSKRQNGYFHIHEYLEENKWITNAMHTGKPLSLCLKELDEMYAEALRQKEFGTLRMAQEKAPSRRYSRKPVDELVPLSTLRNKAARRYKECGLLTQPIPKDLDQEEQLVYGKFIYLCS</sequence>
<dbReference type="AlphaFoldDB" id="A0A401Q464"/>
<keyword evidence="2" id="KW-1185">Reference proteome</keyword>
<comment type="caution">
    <text evidence="1">The sequence shown here is derived from an EMBL/GenBank/DDBJ whole genome shotgun (WGS) entry which is preliminary data.</text>
</comment>
<dbReference type="OMA" id="WITNAMH"/>
<organism evidence="1 2">
    <name type="scientific">Scyliorhinus torazame</name>
    <name type="common">Cloudy catshark</name>
    <name type="synonym">Catulus torazame</name>
    <dbReference type="NCBI Taxonomy" id="75743"/>
    <lineage>
        <taxon>Eukaryota</taxon>
        <taxon>Metazoa</taxon>
        <taxon>Chordata</taxon>
        <taxon>Craniata</taxon>
        <taxon>Vertebrata</taxon>
        <taxon>Chondrichthyes</taxon>
        <taxon>Elasmobranchii</taxon>
        <taxon>Galeomorphii</taxon>
        <taxon>Galeoidea</taxon>
        <taxon>Carcharhiniformes</taxon>
        <taxon>Scyliorhinidae</taxon>
        <taxon>Scyliorhinus</taxon>
    </lineage>
</organism>
<reference evidence="1 2" key="1">
    <citation type="journal article" date="2018" name="Nat. Ecol. Evol.">
        <title>Shark genomes provide insights into elasmobranch evolution and the origin of vertebrates.</title>
        <authorList>
            <person name="Hara Y"/>
            <person name="Yamaguchi K"/>
            <person name="Onimaru K"/>
            <person name="Kadota M"/>
            <person name="Koyanagi M"/>
            <person name="Keeley SD"/>
            <person name="Tatsumi K"/>
            <person name="Tanaka K"/>
            <person name="Motone F"/>
            <person name="Kageyama Y"/>
            <person name="Nozu R"/>
            <person name="Adachi N"/>
            <person name="Nishimura O"/>
            <person name="Nakagawa R"/>
            <person name="Tanegashima C"/>
            <person name="Kiyatake I"/>
            <person name="Matsumoto R"/>
            <person name="Murakumo K"/>
            <person name="Nishida K"/>
            <person name="Terakita A"/>
            <person name="Kuratani S"/>
            <person name="Sato K"/>
            <person name="Hyodo S Kuraku.S."/>
        </authorList>
    </citation>
    <scope>NUCLEOTIDE SEQUENCE [LARGE SCALE GENOMIC DNA]</scope>
</reference>
<dbReference type="Proteomes" id="UP000288216">
    <property type="component" value="Unassembled WGS sequence"/>
</dbReference>
<evidence type="ECO:0000313" key="1">
    <source>
        <dbReference type="EMBL" id="GCB80192.1"/>
    </source>
</evidence>
<dbReference type="EMBL" id="BFAA01013575">
    <property type="protein sequence ID" value="GCB80192.1"/>
    <property type="molecule type" value="Genomic_DNA"/>
</dbReference>
<name>A0A401Q464_SCYTO</name>
<gene>
    <name evidence="1" type="ORF">scyTo_0018896</name>
</gene>
<dbReference type="OrthoDB" id="6092352at2759"/>
<accession>A0A401Q464</accession>
<evidence type="ECO:0000313" key="2">
    <source>
        <dbReference type="Proteomes" id="UP000288216"/>
    </source>
</evidence>
<protein>
    <submittedName>
        <fullName evidence="1">Uncharacterized protein</fullName>
    </submittedName>
</protein>